<evidence type="ECO:0000256" key="2">
    <source>
        <dbReference type="SAM" id="MobiDB-lite"/>
    </source>
</evidence>
<reference evidence="5 6" key="1">
    <citation type="submission" date="2020-06" db="EMBL/GenBank/DDBJ databases">
        <title>Methanolobus halotolerans sp. nov., isolated from a saline lake Tus in Siberia.</title>
        <authorList>
            <person name="Shen Y."/>
            <person name="Chen S.-C."/>
            <person name="Lai M.-C."/>
            <person name="Huang H.-H."/>
            <person name="Chiu H.-H."/>
            <person name="Tang S.-L."/>
            <person name="Rogozin D.Y."/>
            <person name="Degermendzhy A.G."/>
        </authorList>
    </citation>
    <scope>NUCLEOTIDE SEQUENCE [LARGE SCALE GENOMIC DNA]</scope>
    <source>
        <strain evidence="5 6">DSM 21339</strain>
    </source>
</reference>
<sequence length="649" mass="74214">MQSGLSSEQLSDKDNGSVSLPDGLSGINDPEESLADDNTFEAVPFADEDAFVDELADLILPDDEVVSIEELKSKVDASLADSSYVDEVSDELELRWEKVATEVFKEEPVEEETDEEEEETETLLDRVNKIFARKKINTDPYNMIEHGPIVDFTIPADSPYKEVELYEVNPPYAYVRIAYDPATHEFQYQALEPVLTEKEEELLESIKLKFVETLDINLKEISRKNAETYLRDNIMAYLQEYQIDISPKKRERIIYHLIRDYVGYGEIDILMRDSFLEDISCDGPDTPIYVYHKEYNSIPTSIEFVDDDELDSFAIRIAQICGRHVSIANPLLDATMPDGSRIQLTLGREITTRGSTFTIRRFKDNPITPTNLIDFHTFSTAMMAYLWLSVESNKSLIFAGGTASGKTTAMNAVSLFIQPEMKIVSIEDTRELNLSHPNWIPGVTRQSFAGGDKGSIEMYELLRASLRQRPEYILVGEVRGAEAYVLFQAMSTGHTTFSTMHADSVQSVVHRLENPPINVPRIMIQALDLVSIQVQVKVGDERVRRCKTLTEIVGVDPRTGELLTNDVFTWDASRDMFQYSGRSYVVESVMESRGWTEERVREELKRRQDILEWAREKNIIHFREFAKIVVTYNREPETIMKIVRQDLYG</sequence>
<dbReference type="PANTHER" id="PTHR30486">
    <property type="entry name" value="TWITCHING MOTILITY PROTEIN PILT"/>
    <property type="match status" value="1"/>
</dbReference>
<feature type="domain" description="Bacterial type II secretion system protein E" evidence="3">
    <location>
        <begin position="273"/>
        <end position="593"/>
    </location>
</feature>
<evidence type="ECO:0000259" key="4">
    <source>
        <dbReference type="Pfam" id="PF23990"/>
    </source>
</evidence>
<dbReference type="CDD" id="cd01130">
    <property type="entry name" value="VirB11-like_ATPase"/>
    <property type="match status" value="1"/>
</dbReference>
<name>A0A7D5I2C9_9EURY</name>
<evidence type="ECO:0000259" key="3">
    <source>
        <dbReference type="Pfam" id="PF00437"/>
    </source>
</evidence>
<dbReference type="InterPro" id="IPR001482">
    <property type="entry name" value="T2SS/T4SS_dom"/>
</dbReference>
<dbReference type="Gene3D" id="3.30.450.380">
    <property type="match status" value="1"/>
</dbReference>
<dbReference type="AlphaFoldDB" id="A0A7D5I2C9"/>
<evidence type="ECO:0000313" key="5">
    <source>
        <dbReference type="EMBL" id="QLC51226.1"/>
    </source>
</evidence>
<feature type="region of interest" description="Disordered" evidence="2">
    <location>
        <begin position="1"/>
        <end position="41"/>
    </location>
</feature>
<dbReference type="InterPro" id="IPR056570">
    <property type="entry name" value="PilB3-like_N"/>
</dbReference>
<proteinExistence type="inferred from homology"/>
<dbReference type="InterPro" id="IPR027417">
    <property type="entry name" value="P-loop_NTPase"/>
</dbReference>
<comment type="similarity">
    <text evidence="1">Belongs to the GSP E family.</text>
</comment>
<protein>
    <submittedName>
        <fullName evidence="5">Type II/IV secretion system ATPase subunit</fullName>
    </submittedName>
</protein>
<organism evidence="5 6">
    <name type="scientific">Methanolobus zinderi</name>
    <dbReference type="NCBI Taxonomy" id="536044"/>
    <lineage>
        <taxon>Archaea</taxon>
        <taxon>Methanobacteriati</taxon>
        <taxon>Methanobacteriota</taxon>
        <taxon>Stenosarchaea group</taxon>
        <taxon>Methanomicrobia</taxon>
        <taxon>Methanosarcinales</taxon>
        <taxon>Methanosarcinaceae</taxon>
        <taxon>Methanolobus</taxon>
    </lineage>
</organism>
<evidence type="ECO:0000256" key="1">
    <source>
        <dbReference type="ARBA" id="ARBA00006611"/>
    </source>
</evidence>
<gene>
    <name evidence="5" type="ORF">HWN40_04445</name>
</gene>
<dbReference type="KEGG" id="mzi:HWN40_04445"/>
<dbReference type="Pfam" id="PF00437">
    <property type="entry name" value="T2SSE"/>
    <property type="match status" value="1"/>
</dbReference>
<keyword evidence="6" id="KW-1185">Reference proteome</keyword>
<dbReference type="EMBL" id="CP058215">
    <property type="protein sequence ID" value="QLC51226.1"/>
    <property type="molecule type" value="Genomic_DNA"/>
</dbReference>
<accession>A0A7D5I2C9</accession>
<dbReference type="Gene3D" id="3.40.50.300">
    <property type="entry name" value="P-loop containing nucleotide triphosphate hydrolases"/>
    <property type="match status" value="1"/>
</dbReference>
<dbReference type="OrthoDB" id="33500at2157"/>
<dbReference type="InterPro" id="IPR050921">
    <property type="entry name" value="T4SS_GSP_E_ATPase"/>
</dbReference>
<feature type="domain" description="PilB3-like N-terminal" evidence="4">
    <location>
        <begin position="120"/>
        <end position="193"/>
    </location>
</feature>
<dbReference type="PANTHER" id="PTHR30486:SF6">
    <property type="entry name" value="TYPE IV PILUS RETRACTATION ATPASE PILT"/>
    <property type="match status" value="1"/>
</dbReference>
<feature type="compositionally biased region" description="Acidic residues" evidence="2">
    <location>
        <begin position="29"/>
        <end position="39"/>
    </location>
</feature>
<evidence type="ECO:0000313" key="6">
    <source>
        <dbReference type="Proteomes" id="UP000509594"/>
    </source>
</evidence>
<dbReference type="SUPFAM" id="SSF52540">
    <property type="entry name" value="P-loop containing nucleoside triphosphate hydrolases"/>
    <property type="match status" value="1"/>
</dbReference>
<dbReference type="Proteomes" id="UP000509594">
    <property type="component" value="Chromosome"/>
</dbReference>
<dbReference type="GO" id="GO:0016887">
    <property type="term" value="F:ATP hydrolysis activity"/>
    <property type="evidence" value="ECO:0007669"/>
    <property type="project" value="InterPro"/>
</dbReference>
<dbReference type="Pfam" id="PF23990">
    <property type="entry name" value="PilB3_N"/>
    <property type="match status" value="1"/>
</dbReference>